<keyword evidence="1" id="KW-0496">Mitochondrion</keyword>
<proteinExistence type="predicted"/>
<sequence length="111" mass="12932">MKEKGTLKKGYFIGQKQRIIRFYRTGSRSNPSIQAQSSNQTEQPNRAVQAEYINQQPPLASLKVSIEWLNLAYLRYGHTPPGYGDHRLCPSVDNQYIFLGIIQWEYNPWEL</sequence>
<name>A0A101LTZ0_PICGL</name>
<reference evidence="1" key="1">
    <citation type="journal article" date="2015" name="Genome Biol. Evol.">
        <title>Organellar Genomes of White Spruce (Picea glauca): Assembly and Annotation.</title>
        <authorList>
            <person name="Jackman S.D."/>
            <person name="Warren R.L."/>
            <person name="Gibb E.A."/>
            <person name="Vandervalk B.P."/>
            <person name="Mohamadi H."/>
            <person name="Chu J."/>
            <person name="Raymond A."/>
            <person name="Pleasance S."/>
            <person name="Coope R."/>
            <person name="Wildung M.R."/>
            <person name="Ritland C.E."/>
            <person name="Bousquet J."/>
            <person name="Jones S.J."/>
            <person name="Bohlmann J."/>
            <person name="Birol I."/>
        </authorList>
    </citation>
    <scope>NUCLEOTIDE SEQUENCE [LARGE SCALE GENOMIC DNA]</scope>
    <source>
        <tissue evidence="1">Flushing bud</tissue>
    </source>
</reference>
<dbReference type="EMBL" id="LKAM01000021">
    <property type="protein sequence ID" value="KUM45296.1"/>
    <property type="molecule type" value="Genomic_DNA"/>
</dbReference>
<comment type="caution">
    <text evidence="1">The sequence shown here is derived from an EMBL/GenBank/DDBJ whole genome shotgun (WGS) entry which is preliminary data.</text>
</comment>
<protein>
    <submittedName>
        <fullName evidence="1">Uncharacterized protein</fullName>
    </submittedName>
</protein>
<geneLocation type="mitochondrion" evidence="1"/>
<evidence type="ECO:0000313" key="1">
    <source>
        <dbReference type="EMBL" id="KUM45296.1"/>
    </source>
</evidence>
<organism evidence="1">
    <name type="scientific">Picea glauca</name>
    <name type="common">White spruce</name>
    <name type="synonym">Pinus glauca</name>
    <dbReference type="NCBI Taxonomy" id="3330"/>
    <lineage>
        <taxon>Eukaryota</taxon>
        <taxon>Viridiplantae</taxon>
        <taxon>Streptophyta</taxon>
        <taxon>Embryophyta</taxon>
        <taxon>Tracheophyta</taxon>
        <taxon>Spermatophyta</taxon>
        <taxon>Pinopsida</taxon>
        <taxon>Pinidae</taxon>
        <taxon>Conifers I</taxon>
        <taxon>Pinales</taxon>
        <taxon>Pinaceae</taxon>
        <taxon>Picea</taxon>
    </lineage>
</organism>
<dbReference type="AlphaFoldDB" id="A0A101LTZ0"/>
<accession>A0A101LTZ0</accession>
<gene>
    <name evidence="1" type="ORF">ABT39_MTgene3469</name>
</gene>